<reference evidence="1" key="1">
    <citation type="submission" date="2022-07" db="EMBL/GenBank/DDBJ databases">
        <title>Genome Sequence of Phlebia brevispora.</title>
        <authorList>
            <person name="Buettner E."/>
        </authorList>
    </citation>
    <scope>NUCLEOTIDE SEQUENCE</scope>
    <source>
        <strain evidence="1">MPL23</strain>
    </source>
</reference>
<protein>
    <submittedName>
        <fullName evidence="1">Uncharacterized protein</fullName>
    </submittedName>
</protein>
<dbReference type="EMBL" id="JANHOG010000313">
    <property type="protein sequence ID" value="KAJ3555627.1"/>
    <property type="molecule type" value="Genomic_DNA"/>
</dbReference>
<proteinExistence type="predicted"/>
<evidence type="ECO:0000313" key="1">
    <source>
        <dbReference type="EMBL" id="KAJ3555627.1"/>
    </source>
</evidence>
<name>A0ACC1T8L6_9APHY</name>
<sequence length="311" mass="35033">MHFVTFLFATCLAIIFVVHPHLMTRPPTSYRPRFNITSDDLAISYEPYSSWVPHFTSMLSKTNKTYKQVIHGPSFERREKAGALVEEFIWRFALVVNDIKALETDAIEAIEQYSPGLTKNLDVEGSIWALIRAPHELVGKDRLVGRFRSLIRRSRPVVSQLKKCETIISNLETLVLASRMDLSKSRPGLLHLFFPDTTRASDIHAALDALVSATGTGIYGTWQLQDHLLNLVLVADKRVELTSRNCILIERLQLEQLDEVLDDSTEVATDAQLFEPDNDVLSAAVVLDICKMWTTCESVISCRLPGPPAEK</sequence>
<comment type="caution">
    <text evidence="1">The sequence shown here is derived from an EMBL/GenBank/DDBJ whole genome shotgun (WGS) entry which is preliminary data.</text>
</comment>
<organism evidence="1 2">
    <name type="scientific">Phlebia brevispora</name>
    <dbReference type="NCBI Taxonomy" id="194682"/>
    <lineage>
        <taxon>Eukaryota</taxon>
        <taxon>Fungi</taxon>
        <taxon>Dikarya</taxon>
        <taxon>Basidiomycota</taxon>
        <taxon>Agaricomycotina</taxon>
        <taxon>Agaricomycetes</taxon>
        <taxon>Polyporales</taxon>
        <taxon>Meruliaceae</taxon>
        <taxon>Phlebia</taxon>
    </lineage>
</organism>
<gene>
    <name evidence="1" type="ORF">NM688_g2472</name>
</gene>
<accession>A0ACC1T8L6</accession>
<evidence type="ECO:0000313" key="2">
    <source>
        <dbReference type="Proteomes" id="UP001148662"/>
    </source>
</evidence>
<dbReference type="Proteomes" id="UP001148662">
    <property type="component" value="Unassembled WGS sequence"/>
</dbReference>
<keyword evidence="2" id="KW-1185">Reference proteome</keyword>